<name>A0A9D2J3X1_9MICO</name>
<evidence type="ECO:0000313" key="4">
    <source>
        <dbReference type="EMBL" id="HIZ36050.1"/>
    </source>
</evidence>
<keyword evidence="2" id="KW-0732">Signal</keyword>
<comment type="caution">
    <text evidence="4">The sequence shown here is derived from an EMBL/GenBank/DDBJ whole genome shotgun (WGS) entry which is preliminary data.</text>
</comment>
<evidence type="ECO:0000256" key="1">
    <source>
        <dbReference type="SAM" id="MobiDB-lite"/>
    </source>
</evidence>
<dbReference type="PROSITE" id="PS51257">
    <property type="entry name" value="PROKAR_LIPOPROTEIN"/>
    <property type="match status" value="1"/>
</dbReference>
<reference evidence="4" key="1">
    <citation type="journal article" date="2021" name="PeerJ">
        <title>Extensive microbial diversity within the chicken gut microbiome revealed by metagenomics and culture.</title>
        <authorList>
            <person name="Gilroy R."/>
            <person name="Ravi A."/>
            <person name="Getino M."/>
            <person name="Pursley I."/>
            <person name="Horton D.L."/>
            <person name="Alikhan N.F."/>
            <person name="Baker D."/>
            <person name="Gharbi K."/>
            <person name="Hall N."/>
            <person name="Watson M."/>
            <person name="Adriaenssens E.M."/>
            <person name="Foster-Nyarko E."/>
            <person name="Jarju S."/>
            <person name="Secka A."/>
            <person name="Antonio M."/>
            <person name="Oren A."/>
            <person name="Chaudhuri R.R."/>
            <person name="La Ragione R."/>
            <person name="Hildebrand F."/>
            <person name="Pallen M.J."/>
        </authorList>
    </citation>
    <scope>NUCLEOTIDE SEQUENCE</scope>
    <source>
        <strain evidence="4">ChiGjej4B4-7305</strain>
    </source>
</reference>
<protein>
    <submittedName>
        <fullName evidence="4">PQQ-like beta-propeller repeat protein</fullName>
    </submittedName>
</protein>
<reference evidence="4" key="2">
    <citation type="submission" date="2021-04" db="EMBL/GenBank/DDBJ databases">
        <authorList>
            <person name="Gilroy R."/>
        </authorList>
    </citation>
    <scope>NUCLEOTIDE SEQUENCE</scope>
    <source>
        <strain evidence="4">ChiGjej4B4-7305</strain>
    </source>
</reference>
<sequence>MRVRRWRWSSYSIVVATAIAVTGCTVADAPTEPASADDSSASADPAPAPVVDPWHQVPDLRTEPRRGWQVSIDAPTGSWLFESAIAVQDTTGVTGYDSATGVERWHLPAAGLLCNATIVALTCASATGALTTIDPATGDSTTAEVEGAFAGIAIADDLVVWRQGEEGTVVERRHGGDVLWSQPSAVVEDTAITVINGTVLAAGGGDNGTGDALDAATGSPVHADLRQANRWNQSRWLLFTESEVWEVAAGSPSRAVDDSREIFIADSHPTQPAPPERPSEPLGPFARAGEVVFHSYPEHGPTAFTAWDATTGTEHWSGPAIRFRDNLLWVDATTLAVATAEPTGGDFVALDASTGEVVWELASETTIRRVLSDGDTLVIVSDNAVQSWRLDS</sequence>
<dbReference type="Gene3D" id="2.130.10.10">
    <property type="entry name" value="YVTN repeat-like/Quinoprotein amine dehydrogenase"/>
    <property type="match status" value="1"/>
</dbReference>
<dbReference type="AlphaFoldDB" id="A0A9D2J3X1"/>
<evidence type="ECO:0000259" key="3">
    <source>
        <dbReference type="Pfam" id="PF13360"/>
    </source>
</evidence>
<evidence type="ECO:0000313" key="5">
    <source>
        <dbReference type="Proteomes" id="UP000824037"/>
    </source>
</evidence>
<dbReference type="SUPFAM" id="SSF50998">
    <property type="entry name" value="Quinoprotein alcohol dehydrogenase-like"/>
    <property type="match status" value="1"/>
</dbReference>
<dbReference type="InterPro" id="IPR011047">
    <property type="entry name" value="Quinoprotein_ADH-like_sf"/>
</dbReference>
<feature type="chain" id="PRO_5038972579" evidence="2">
    <location>
        <begin position="28"/>
        <end position="392"/>
    </location>
</feature>
<dbReference type="EMBL" id="DXBY01000164">
    <property type="protein sequence ID" value="HIZ36050.1"/>
    <property type="molecule type" value="Genomic_DNA"/>
</dbReference>
<feature type="region of interest" description="Disordered" evidence="1">
    <location>
        <begin position="30"/>
        <end position="52"/>
    </location>
</feature>
<gene>
    <name evidence="4" type="ORF">H9815_09755</name>
</gene>
<proteinExistence type="predicted"/>
<organism evidence="4 5">
    <name type="scientific">Candidatus Ruania gallistercoris</name>
    <dbReference type="NCBI Taxonomy" id="2838746"/>
    <lineage>
        <taxon>Bacteria</taxon>
        <taxon>Bacillati</taxon>
        <taxon>Actinomycetota</taxon>
        <taxon>Actinomycetes</taxon>
        <taxon>Micrococcales</taxon>
        <taxon>Ruaniaceae</taxon>
        <taxon>Ruania</taxon>
    </lineage>
</organism>
<evidence type="ECO:0000256" key="2">
    <source>
        <dbReference type="SAM" id="SignalP"/>
    </source>
</evidence>
<feature type="compositionally biased region" description="Low complexity" evidence="1">
    <location>
        <begin position="30"/>
        <end position="45"/>
    </location>
</feature>
<feature type="domain" description="Pyrrolo-quinoline quinone repeat" evidence="3">
    <location>
        <begin position="305"/>
        <end position="391"/>
    </location>
</feature>
<dbReference type="InterPro" id="IPR015943">
    <property type="entry name" value="WD40/YVTN_repeat-like_dom_sf"/>
</dbReference>
<feature type="signal peptide" evidence="2">
    <location>
        <begin position="1"/>
        <end position="27"/>
    </location>
</feature>
<dbReference type="InterPro" id="IPR002372">
    <property type="entry name" value="PQQ_rpt_dom"/>
</dbReference>
<dbReference type="Pfam" id="PF13360">
    <property type="entry name" value="PQQ_2"/>
    <property type="match status" value="1"/>
</dbReference>
<dbReference type="Proteomes" id="UP000824037">
    <property type="component" value="Unassembled WGS sequence"/>
</dbReference>
<accession>A0A9D2J3X1</accession>